<keyword evidence="2" id="KW-0812">Transmembrane</keyword>
<evidence type="ECO:0000256" key="1">
    <source>
        <dbReference type="SAM" id="Coils"/>
    </source>
</evidence>
<protein>
    <submittedName>
        <fullName evidence="3">Uncharacterized protein</fullName>
    </submittedName>
</protein>
<evidence type="ECO:0000313" key="4">
    <source>
        <dbReference type="Proteomes" id="UP000605848"/>
    </source>
</evidence>
<dbReference type="EMBL" id="JAEQMY010000010">
    <property type="protein sequence ID" value="MBL0404088.1"/>
    <property type="molecule type" value="Genomic_DNA"/>
</dbReference>
<keyword evidence="2" id="KW-1133">Transmembrane helix</keyword>
<feature type="transmembrane region" description="Helical" evidence="2">
    <location>
        <begin position="30"/>
        <end position="51"/>
    </location>
</feature>
<dbReference type="Gene3D" id="1.20.1170.10">
    <property type="match status" value="1"/>
</dbReference>
<evidence type="ECO:0000313" key="3">
    <source>
        <dbReference type="EMBL" id="MBL0404088.1"/>
    </source>
</evidence>
<evidence type="ECO:0000256" key="2">
    <source>
        <dbReference type="SAM" id="Phobius"/>
    </source>
</evidence>
<organism evidence="3 4">
    <name type="scientific">Microvirga aerilata</name>
    <dbReference type="NCBI Taxonomy" id="670292"/>
    <lineage>
        <taxon>Bacteria</taxon>
        <taxon>Pseudomonadati</taxon>
        <taxon>Pseudomonadota</taxon>
        <taxon>Alphaproteobacteria</taxon>
        <taxon>Hyphomicrobiales</taxon>
        <taxon>Methylobacteriaceae</taxon>
        <taxon>Microvirga</taxon>
    </lineage>
</organism>
<name>A0A936Z6D0_9HYPH</name>
<dbReference type="Proteomes" id="UP000605848">
    <property type="component" value="Unassembled WGS sequence"/>
</dbReference>
<dbReference type="AlphaFoldDB" id="A0A936Z6D0"/>
<reference evidence="3" key="1">
    <citation type="submission" date="2021-01" db="EMBL/GenBank/DDBJ databases">
        <title>Microvirga sp.</title>
        <authorList>
            <person name="Kim M.K."/>
        </authorList>
    </citation>
    <scope>NUCLEOTIDE SEQUENCE</scope>
    <source>
        <strain evidence="3">5420S-16</strain>
    </source>
</reference>
<keyword evidence="1" id="KW-0175">Coiled coil</keyword>
<proteinExistence type="predicted"/>
<accession>A0A936Z6D0</accession>
<keyword evidence="4" id="KW-1185">Reference proteome</keyword>
<feature type="transmembrane region" description="Helical" evidence="2">
    <location>
        <begin position="57"/>
        <end position="75"/>
    </location>
</feature>
<feature type="coiled-coil region" evidence="1">
    <location>
        <begin position="1"/>
        <end position="28"/>
    </location>
</feature>
<sequence>MTKFHQQIDDLEADIDALSDAAEQCRKSIIVAKVAVIVGIVLFATSVLGLVRSDGTILVIGIAVAIAGIGLFGSSRGSMDQLVDKIRVREARRAEMIDGMNLQVVQDQ</sequence>
<gene>
    <name evidence="3" type="ORF">JKG68_08940</name>
</gene>
<comment type="caution">
    <text evidence="3">The sequence shown here is derived from an EMBL/GenBank/DDBJ whole genome shotgun (WGS) entry which is preliminary data.</text>
</comment>
<dbReference type="RefSeq" id="WP_202058381.1">
    <property type="nucleotide sequence ID" value="NZ_JAEQMY010000010.1"/>
</dbReference>
<keyword evidence="2" id="KW-0472">Membrane</keyword>